<gene>
    <name evidence="1" type="ORF">D1627_02475</name>
</gene>
<accession>A0A399SKL7</accession>
<protein>
    <submittedName>
        <fullName evidence="1">Uncharacterized protein</fullName>
    </submittedName>
</protein>
<dbReference type="AlphaFoldDB" id="A0A399SKL7"/>
<evidence type="ECO:0000313" key="1">
    <source>
        <dbReference type="EMBL" id="RIJ42732.1"/>
    </source>
</evidence>
<evidence type="ECO:0000313" key="2">
    <source>
        <dbReference type="Proteomes" id="UP000266005"/>
    </source>
</evidence>
<organism evidence="1 2">
    <name type="scientific">Pontibacter oryzae</name>
    <dbReference type="NCBI Taxonomy" id="2304593"/>
    <lineage>
        <taxon>Bacteria</taxon>
        <taxon>Pseudomonadati</taxon>
        <taxon>Bacteroidota</taxon>
        <taxon>Cytophagia</taxon>
        <taxon>Cytophagales</taxon>
        <taxon>Hymenobacteraceae</taxon>
        <taxon>Pontibacter</taxon>
    </lineage>
</organism>
<name>A0A399SKL7_9BACT</name>
<comment type="caution">
    <text evidence="1">The sequence shown here is derived from an EMBL/GenBank/DDBJ whole genome shotgun (WGS) entry which is preliminary data.</text>
</comment>
<dbReference type="EMBL" id="QWGE01000001">
    <property type="protein sequence ID" value="RIJ42732.1"/>
    <property type="molecule type" value="Genomic_DNA"/>
</dbReference>
<keyword evidence="2" id="KW-1185">Reference proteome</keyword>
<proteinExistence type="predicted"/>
<sequence>MCPAYAGPGALGEPTNRRRDYANHLRQFRGQLFFSGALYYAAKVHYVGEFFNFFYNFNRIVYSMPLTFLLFSAESTLNKLFINSLPPAVIYIYWLLPQRLPVAKTRNKYLF</sequence>
<dbReference type="Proteomes" id="UP000266005">
    <property type="component" value="Unassembled WGS sequence"/>
</dbReference>
<reference evidence="2" key="1">
    <citation type="submission" date="2018-08" db="EMBL/GenBank/DDBJ databases">
        <title>Mucilaginibacter sp. MYSH2.</title>
        <authorList>
            <person name="Seo T."/>
        </authorList>
    </citation>
    <scope>NUCLEOTIDE SEQUENCE [LARGE SCALE GENOMIC DNA]</scope>
    <source>
        <strain evidence="2">KIRAN</strain>
    </source>
</reference>